<evidence type="ECO:0000313" key="2">
    <source>
        <dbReference type="Proteomes" id="UP001321473"/>
    </source>
</evidence>
<accession>A0AAQ4EZU8</accession>
<sequence length="84" mass="8485">MPGTAAEPFLLEGGGTHELTKAPVRAAALLCWKLPLWALLRTHRYTSADSGGNGAAVPAPSGLDVIGQAEAVADLSVVLVHAGA</sequence>
<gene>
    <name evidence="1" type="ORF">V5799_018226</name>
</gene>
<comment type="caution">
    <text evidence="1">The sequence shown here is derived from an EMBL/GenBank/DDBJ whole genome shotgun (WGS) entry which is preliminary data.</text>
</comment>
<name>A0AAQ4EZU8_AMBAM</name>
<keyword evidence="2" id="KW-1185">Reference proteome</keyword>
<dbReference type="Proteomes" id="UP001321473">
    <property type="component" value="Unassembled WGS sequence"/>
</dbReference>
<reference evidence="1 2" key="1">
    <citation type="journal article" date="2023" name="Arcadia Sci">
        <title>De novo assembly of a long-read Amblyomma americanum tick genome.</title>
        <authorList>
            <person name="Chou S."/>
            <person name="Poskanzer K.E."/>
            <person name="Rollins M."/>
            <person name="Thuy-Boun P.S."/>
        </authorList>
    </citation>
    <scope>NUCLEOTIDE SEQUENCE [LARGE SCALE GENOMIC DNA]</scope>
    <source>
        <strain evidence="1">F_SG_1</strain>
        <tissue evidence="1">Salivary glands</tissue>
    </source>
</reference>
<dbReference type="EMBL" id="JARKHS020008864">
    <property type="protein sequence ID" value="KAK8780434.1"/>
    <property type="molecule type" value="Genomic_DNA"/>
</dbReference>
<evidence type="ECO:0000313" key="1">
    <source>
        <dbReference type="EMBL" id="KAK8780434.1"/>
    </source>
</evidence>
<dbReference type="AlphaFoldDB" id="A0AAQ4EZU8"/>
<proteinExistence type="predicted"/>
<organism evidence="1 2">
    <name type="scientific">Amblyomma americanum</name>
    <name type="common">Lone star tick</name>
    <dbReference type="NCBI Taxonomy" id="6943"/>
    <lineage>
        <taxon>Eukaryota</taxon>
        <taxon>Metazoa</taxon>
        <taxon>Ecdysozoa</taxon>
        <taxon>Arthropoda</taxon>
        <taxon>Chelicerata</taxon>
        <taxon>Arachnida</taxon>
        <taxon>Acari</taxon>
        <taxon>Parasitiformes</taxon>
        <taxon>Ixodida</taxon>
        <taxon>Ixodoidea</taxon>
        <taxon>Ixodidae</taxon>
        <taxon>Amblyomminae</taxon>
        <taxon>Amblyomma</taxon>
    </lineage>
</organism>
<protein>
    <submittedName>
        <fullName evidence="1">Uncharacterized protein</fullName>
    </submittedName>
</protein>